<accession>A0A369JVM7</accession>
<reference evidence="1" key="1">
    <citation type="submission" date="2018-04" db="EMBL/GenBank/DDBJ databases">
        <title>Whole genome sequencing of Hypsizygus marmoreus.</title>
        <authorList>
            <person name="Choi I.-G."/>
            <person name="Min B."/>
            <person name="Kim J.-G."/>
            <person name="Kim S."/>
            <person name="Oh Y.-L."/>
            <person name="Kong W.-S."/>
            <person name="Park H."/>
            <person name="Jeong J."/>
            <person name="Song E.-S."/>
        </authorList>
    </citation>
    <scope>NUCLEOTIDE SEQUENCE [LARGE SCALE GENOMIC DNA]</scope>
    <source>
        <strain evidence="1">51987-8</strain>
    </source>
</reference>
<protein>
    <submittedName>
        <fullName evidence="1">Uncharacterized protein</fullName>
    </submittedName>
</protein>
<evidence type="ECO:0000313" key="1">
    <source>
        <dbReference type="EMBL" id="RDB25392.1"/>
    </source>
</evidence>
<evidence type="ECO:0000313" key="2">
    <source>
        <dbReference type="Proteomes" id="UP000076154"/>
    </source>
</evidence>
<gene>
    <name evidence="1" type="ORF">Hypma_007450</name>
</gene>
<dbReference type="OrthoDB" id="3028599at2759"/>
<comment type="caution">
    <text evidence="1">The sequence shown here is derived from an EMBL/GenBank/DDBJ whole genome shotgun (WGS) entry which is preliminary data.</text>
</comment>
<keyword evidence="2" id="KW-1185">Reference proteome</keyword>
<proteinExistence type="predicted"/>
<dbReference type="Proteomes" id="UP000076154">
    <property type="component" value="Unassembled WGS sequence"/>
</dbReference>
<sequence length="214" mass="23991">MATASSSSSSSIPEPPRPFNIQFHIASVKGISSSRPAELLRLNRSIIKRVVHATCNGNDKKFQFSTDPVTEARSTWNENLPQMGPLLENDCIIFHVEQHIAWASRRGRSTTIATSNEYTVSSLLTLQGKQGHEKYINIPLTSTVEGSIDATLVVQVREPTVPFISEQWLKDAERLAKQHEIIAEVTVQHPPKTSNKNRKLYIISESEIYNDIEL</sequence>
<name>A0A369JVM7_HYPMA</name>
<dbReference type="EMBL" id="LUEZ02000041">
    <property type="protein sequence ID" value="RDB25392.1"/>
    <property type="molecule type" value="Genomic_DNA"/>
</dbReference>
<organism evidence="1 2">
    <name type="scientific">Hypsizygus marmoreus</name>
    <name type="common">White beech mushroom</name>
    <name type="synonym">Agaricus marmoreus</name>
    <dbReference type="NCBI Taxonomy" id="39966"/>
    <lineage>
        <taxon>Eukaryota</taxon>
        <taxon>Fungi</taxon>
        <taxon>Dikarya</taxon>
        <taxon>Basidiomycota</taxon>
        <taxon>Agaricomycotina</taxon>
        <taxon>Agaricomycetes</taxon>
        <taxon>Agaricomycetidae</taxon>
        <taxon>Agaricales</taxon>
        <taxon>Tricholomatineae</taxon>
        <taxon>Lyophyllaceae</taxon>
        <taxon>Hypsizygus</taxon>
    </lineage>
</organism>
<dbReference type="InParanoid" id="A0A369JVM7"/>
<dbReference type="AlphaFoldDB" id="A0A369JVM7"/>